<dbReference type="EMBL" id="SGWQ01000008">
    <property type="protein sequence ID" value="RZS34775.1"/>
    <property type="molecule type" value="Genomic_DNA"/>
</dbReference>
<protein>
    <submittedName>
        <fullName evidence="2">Uncharacterized protein</fullName>
    </submittedName>
</protein>
<dbReference type="InterPro" id="IPR057952">
    <property type="entry name" value="Rv2743c-like"/>
</dbReference>
<dbReference type="OrthoDB" id="3701303at2"/>
<evidence type="ECO:0000313" key="2">
    <source>
        <dbReference type="EMBL" id="RZS34775.1"/>
    </source>
</evidence>
<dbReference type="AlphaFoldDB" id="A0A4Q7KKI1"/>
<dbReference type="Proteomes" id="UP000294257">
    <property type="component" value="Unassembled WGS sequence"/>
</dbReference>
<reference evidence="2 3" key="1">
    <citation type="submission" date="2019-02" db="EMBL/GenBank/DDBJ databases">
        <title>Genomic Encyclopedia of Type Strains, Phase IV (KMG-IV): sequencing the most valuable type-strain genomes for metagenomic binning, comparative biology and taxonomic classification.</title>
        <authorList>
            <person name="Goeker M."/>
        </authorList>
    </citation>
    <scope>NUCLEOTIDE SEQUENCE [LARGE SCALE GENOMIC DNA]</scope>
    <source>
        <strain evidence="2 3">DSM 101727</strain>
    </source>
</reference>
<feature type="transmembrane region" description="Helical" evidence="1">
    <location>
        <begin position="60"/>
        <end position="81"/>
    </location>
</feature>
<accession>A0A4Q7KKI1</accession>
<keyword evidence="3" id="KW-1185">Reference proteome</keyword>
<keyword evidence="1" id="KW-0472">Membrane</keyword>
<keyword evidence="1" id="KW-1133">Transmembrane helix</keyword>
<comment type="caution">
    <text evidence="2">The sequence shown here is derived from an EMBL/GenBank/DDBJ whole genome shotgun (WGS) entry which is preliminary data.</text>
</comment>
<dbReference type="Pfam" id="PF25587">
    <property type="entry name" value="Rv2743c"/>
    <property type="match status" value="1"/>
</dbReference>
<keyword evidence="1" id="KW-0812">Transmembrane</keyword>
<organism evidence="2 3">
    <name type="scientific">Herbihabitans rhizosphaerae</name>
    <dbReference type="NCBI Taxonomy" id="1872711"/>
    <lineage>
        <taxon>Bacteria</taxon>
        <taxon>Bacillati</taxon>
        <taxon>Actinomycetota</taxon>
        <taxon>Actinomycetes</taxon>
        <taxon>Pseudonocardiales</taxon>
        <taxon>Pseudonocardiaceae</taxon>
        <taxon>Herbihabitans</taxon>
    </lineage>
</organism>
<evidence type="ECO:0000313" key="3">
    <source>
        <dbReference type="Proteomes" id="UP000294257"/>
    </source>
</evidence>
<dbReference type="RefSeq" id="WP_130346223.1">
    <property type="nucleotide sequence ID" value="NZ_SGWQ01000008.1"/>
</dbReference>
<name>A0A4Q7KKI1_9PSEU</name>
<proteinExistence type="predicted"/>
<feature type="transmembrane region" description="Helical" evidence="1">
    <location>
        <begin position="87"/>
        <end position="105"/>
    </location>
</feature>
<sequence>MGPRGRDLIQLTQLVSRHVNGPVAQQIRDRIARRDDPDVRRAREWARLERRAAWASRWMTLWALITVICTVIVVVALTGVSDFKQPVTLALGCGAVGLVSGTFAFRSGQRLRVVRRAQRDFGEAPKSRAVPAASAVLPPRGSVAREPMVRLADAEETLGELLTQLSTGKVAVPVESIEHARATGAEAAAALRSVAARVQAVERAREAAPASERAVLSDGIRDMRRQLDEGLDGYGTLVAAVGRLVVDSPKAGPDRDALTDATDHLAGLAAALRDLAPHNP</sequence>
<gene>
    <name evidence="2" type="ORF">EV193_108123</name>
</gene>
<dbReference type="NCBIfam" id="NF047839">
    <property type="entry name" value="PspM_Rv2743c"/>
    <property type="match status" value="1"/>
</dbReference>
<evidence type="ECO:0000256" key="1">
    <source>
        <dbReference type="SAM" id="Phobius"/>
    </source>
</evidence>